<protein>
    <submittedName>
        <fullName evidence="1">Uncharacterized protein</fullName>
    </submittedName>
</protein>
<reference evidence="1" key="2">
    <citation type="submission" date="2025-08" db="UniProtKB">
        <authorList>
            <consortium name="EnsemblFungi"/>
        </authorList>
    </citation>
    <scope>IDENTIFICATION</scope>
    <source>
        <strain evidence="1">4287 / CBS 123668 / FGSC 9935 / NRRL 34936</strain>
    </source>
</reference>
<dbReference type="Gene3D" id="1.20.120.1020">
    <property type="entry name" value="Prion-inhibition and propagation, HeLo domain"/>
    <property type="match status" value="1"/>
</dbReference>
<dbReference type="InterPro" id="IPR021084">
    <property type="entry name" value="Het-s_prion_dom"/>
</dbReference>
<organism evidence="1 2">
    <name type="scientific">Fusarium oxysporum (strain Fo5176)</name>
    <name type="common">Fusarium vascular wilt</name>
    <dbReference type="NCBI Taxonomy" id="660025"/>
    <lineage>
        <taxon>Eukaryota</taxon>
        <taxon>Fungi</taxon>
        <taxon>Dikarya</taxon>
        <taxon>Ascomycota</taxon>
        <taxon>Pezizomycotina</taxon>
        <taxon>Sordariomycetes</taxon>
        <taxon>Hypocreomycetidae</taxon>
        <taxon>Hypocreales</taxon>
        <taxon>Nectriaceae</taxon>
        <taxon>Fusarium</taxon>
        <taxon>Fusarium oxysporum species complex</taxon>
    </lineage>
</organism>
<gene>
    <name evidence="1" type="primary">28955812</name>
</gene>
<dbReference type="Pfam" id="PF11558">
    <property type="entry name" value="HET-s_218-289"/>
    <property type="match status" value="1"/>
</dbReference>
<dbReference type="Proteomes" id="UP000002489">
    <property type="component" value="Unassembled WGS sequence"/>
</dbReference>
<dbReference type="AlphaFoldDB" id="A0A0D2YED2"/>
<evidence type="ECO:0000313" key="2">
    <source>
        <dbReference type="Proteomes" id="UP000002489"/>
    </source>
</evidence>
<evidence type="ECO:0000313" key="1">
    <source>
        <dbReference type="EnsemblFungi" id="FOXG_14669P0"/>
    </source>
</evidence>
<dbReference type="EnsemblFungi" id="FOXG_14669T0">
    <property type="protein sequence ID" value="FOXG_14669P0"/>
    <property type="gene ID" value="FOXG_14669"/>
</dbReference>
<reference evidence="2" key="1">
    <citation type="journal article" date="2012" name="Mol. Plant Microbe Interact.">
        <title>A highly conserved effector in Fusarium oxysporum is required for full virulence on Arabidopsis.</title>
        <authorList>
            <person name="Thatcher L.F."/>
            <person name="Gardiner D.M."/>
            <person name="Kazan K."/>
            <person name="Manners J."/>
        </authorList>
    </citation>
    <scope>NUCLEOTIDE SEQUENCE [LARGE SCALE GENOMIC DNA]</scope>
    <source>
        <strain evidence="2">Fo5176</strain>
    </source>
</reference>
<proteinExistence type="predicted"/>
<dbReference type="VEuPathDB" id="FungiDB:FOXG_14669"/>
<sequence>MAEIFGTVAGAISIAGLFNNCVDCFNYVQIARHFGQDFSRYQLRLDVAKSRLARWGASIDINNNRRFSLIEPADQTVISAQDILQEIVARFETARKISRRYETRTKEQGLRIYTEADLGPVSHRLHSRFDGITKQRYKSLGLMKKTCWALYDKSYMGRMIDDIIASIEDLEKVFPSTPQLTSQLVQMEIEEINDEQELELIHDVTEGVDPVLSDASKNKSLEIAGKNSAGRITGPGRVNIGNSFLTESFPNSQGVRVDTVNHVDEINTAEPSRVHIGNTWGGKGFWD</sequence>
<dbReference type="InterPro" id="IPR038305">
    <property type="entry name" value="HeLo_sf"/>
</dbReference>
<dbReference type="Pfam" id="PF14479">
    <property type="entry name" value="HeLo"/>
    <property type="match status" value="1"/>
</dbReference>
<name>A0A0D2YED2_FUSOF</name>
<dbReference type="PANTHER" id="PTHR37542">
    <property type="entry name" value="HELO DOMAIN-CONTAINING PROTEIN-RELATED"/>
    <property type="match status" value="1"/>
</dbReference>
<dbReference type="PANTHER" id="PTHR37542:SF3">
    <property type="entry name" value="PRION-INHIBITION AND PROPAGATION HELO DOMAIN-CONTAINING PROTEIN"/>
    <property type="match status" value="1"/>
</dbReference>
<accession>A0A0D2YED2</accession>
<dbReference type="InterPro" id="IPR029498">
    <property type="entry name" value="HeLo_dom"/>
</dbReference>